<reference evidence="2 3" key="1">
    <citation type="submission" date="2024-07" db="EMBL/GenBank/DDBJ databases">
        <title>Section-level genome sequencing and comparative genomics of Aspergillus sections Usti and Cavernicolus.</title>
        <authorList>
            <consortium name="Lawrence Berkeley National Laboratory"/>
            <person name="Nybo J.L."/>
            <person name="Vesth T.C."/>
            <person name="Theobald S."/>
            <person name="Frisvad J.C."/>
            <person name="Larsen T.O."/>
            <person name="Kjaerboelling I."/>
            <person name="Rothschild-Mancinelli K."/>
            <person name="Lyhne E.K."/>
            <person name="Kogle M.E."/>
            <person name="Barry K."/>
            <person name="Clum A."/>
            <person name="Na H."/>
            <person name="Ledsgaard L."/>
            <person name="Lin J."/>
            <person name="Lipzen A."/>
            <person name="Kuo A."/>
            <person name="Riley R."/>
            <person name="Mondo S."/>
            <person name="Labutti K."/>
            <person name="Haridas S."/>
            <person name="Pangalinan J."/>
            <person name="Salamov A.A."/>
            <person name="Simmons B.A."/>
            <person name="Magnuson J.K."/>
            <person name="Chen J."/>
            <person name="Drula E."/>
            <person name="Henrissat B."/>
            <person name="Wiebenga A."/>
            <person name="Lubbers R.J."/>
            <person name="Gomes A.C."/>
            <person name="Makela M.R."/>
            <person name="Stajich J."/>
            <person name="Grigoriev I.V."/>
            <person name="Mortensen U.H."/>
            <person name="De Vries R.P."/>
            <person name="Baker S.E."/>
            <person name="Andersen M.R."/>
        </authorList>
    </citation>
    <scope>NUCLEOTIDE SEQUENCE [LARGE SCALE GENOMIC DNA]</scope>
    <source>
        <strain evidence="2 3">CBS 123904</strain>
    </source>
</reference>
<evidence type="ECO:0000313" key="3">
    <source>
        <dbReference type="Proteomes" id="UP001610446"/>
    </source>
</evidence>
<protein>
    <submittedName>
        <fullName evidence="2">Uncharacterized protein</fullName>
    </submittedName>
</protein>
<sequence>MQGIKSLDLNLVLLPGVRRQQRWPDCAGLCVNPQRIVVVGGIRASGFQIGITFNVSFPRGPIDAACAELVFVPACSSADNEPWTGRCSTTRNTQGRRGILHGGRQK</sequence>
<feature type="region of interest" description="Disordered" evidence="1">
    <location>
        <begin position="78"/>
        <end position="106"/>
    </location>
</feature>
<dbReference type="EMBL" id="JBFXLU010000182">
    <property type="protein sequence ID" value="KAL2836258.1"/>
    <property type="molecule type" value="Genomic_DNA"/>
</dbReference>
<evidence type="ECO:0000256" key="1">
    <source>
        <dbReference type="SAM" id="MobiDB-lite"/>
    </source>
</evidence>
<comment type="caution">
    <text evidence="2">The sequence shown here is derived from an EMBL/GenBank/DDBJ whole genome shotgun (WGS) entry which is preliminary data.</text>
</comment>
<feature type="compositionally biased region" description="Polar residues" evidence="1">
    <location>
        <begin position="86"/>
        <end position="95"/>
    </location>
</feature>
<evidence type="ECO:0000313" key="2">
    <source>
        <dbReference type="EMBL" id="KAL2836258.1"/>
    </source>
</evidence>
<name>A0ABR4J885_9EURO</name>
<proteinExistence type="predicted"/>
<organism evidence="2 3">
    <name type="scientific">Aspergillus pseudoustus</name>
    <dbReference type="NCBI Taxonomy" id="1810923"/>
    <lineage>
        <taxon>Eukaryota</taxon>
        <taxon>Fungi</taxon>
        <taxon>Dikarya</taxon>
        <taxon>Ascomycota</taxon>
        <taxon>Pezizomycotina</taxon>
        <taxon>Eurotiomycetes</taxon>
        <taxon>Eurotiomycetidae</taxon>
        <taxon>Eurotiales</taxon>
        <taxon>Aspergillaceae</taxon>
        <taxon>Aspergillus</taxon>
        <taxon>Aspergillus subgen. Nidulantes</taxon>
    </lineage>
</organism>
<gene>
    <name evidence="2" type="ORF">BJY01DRAFT_222264</name>
</gene>
<dbReference type="Proteomes" id="UP001610446">
    <property type="component" value="Unassembled WGS sequence"/>
</dbReference>
<accession>A0ABR4J885</accession>
<keyword evidence="3" id="KW-1185">Reference proteome</keyword>